<reference evidence="2" key="1">
    <citation type="submission" date="2017-04" db="EMBL/GenBank/DDBJ databases">
        <title>Unveiling RNA virosphere associated with marine microorganisms.</title>
        <authorList>
            <person name="Urayama S."/>
            <person name="Takaki Y."/>
            <person name="Nishi S."/>
            <person name="Yoshida Y."/>
            <person name="Deguchi S."/>
            <person name="Takai K."/>
            <person name="Nunoura T."/>
        </authorList>
    </citation>
    <scope>NUCLEOTIDE SEQUENCE</scope>
</reference>
<feature type="compositionally biased region" description="Low complexity" evidence="1">
    <location>
        <begin position="64"/>
        <end position="82"/>
    </location>
</feature>
<feature type="region of interest" description="Disordered" evidence="1">
    <location>
        <begin position="18"/>
        <end position="140"/>
    </location>
</feature>
<sequence length="620" mass="68920">MYNLNTNSLRNRRTSVVTNYNIPPRGPSGPLPILNPLPGDVSQPTTGSPIPGQGNSGFRVPNQAGSTPANSGGTSSSPSSNPKPQTVSLPQDKKAKKTKQKSKRKTTRSLNPLLPSSDRPELLKFTGGDRSPTGDMPYRDGPAVFTPDRPFGKISELPNAGQFIQPWDSPADVMSNVRTLVQIISAVWFPQFPSQKSGANDQNLNKNQENIFLTMFNQIRYIYQERFNINLGFTEAFTVSNVFVYFFDVHALHAELVCLLQRAAYYRNYNAGMENLVLDNLACILNNIDIDSVRNRMARALRFSYLPKSVIDETYETFQSYRMSGLVTSPSTIYVTKNMGTLMTDLGAATTLDEYTKAVKDYSDAIDILISRVVDGRPANTSSSTGIQRYWNWSNNVGAYSQGNANVFEIGDSGLTLSHQIMLNSVFARVAPHTNLTLLNNVMEGNSRSEIDVNFNDRFNNQLTLATSNFVMPKIQGGATIKDAPKPATAVAFASDRRAEEVSYKSVMYQSEKFSGGGALFFSTDRPGTLWSRIYLKERAPVSGLQPEQDVRFTTVSHYTRVIDNTYPFVQDNYVAKAFTSNGTNWHYAQNTDSNSAAMWFVTFGDLMEQQYQHGIDILK</sequence>
<dbReference type="EMBL" id="BDQB01000284">
    <property type="protein sequence ID" value="GBH22424.1"/>
    <property type="molecule type" value="Genomic_RNA"/>
</dbReference>
<proteinExistence type="predicted"/>
<protein>
    <submittedName>
        <fullName evidence="2">Uncharacterized protein</fullName>
    </submittedName>
</protein>
<evidence type="ECO:0000313" key="2">
    <source>
        <dbReference type="EMBL" id="GBH22424.1"/>
    </source>
</evidence>
<comment type="caution">
    <text evidence="2">The sequence shown here is derived from an EMBL/GenBank/DDBJ whole genome shotgun (WGS) entry which is preliminary data.</text>
</comment>
<organism evidence="2">
    <name type="scientific">viral metagenome</name>
    <dbReference type="NCBI Taxonomy" id="1070528"/>
    <lineage>
        <taxon>unclassified sequences</taxon>
        <taxon>metagenomes</taxon>
        <taxon>organismal metagenomes</taxon>
    </lineage>
</organism>
<evidence type="ECO:0000256" key="1">
    <source>
        <dbReference type="SAM" id="MobiDB-lite"/>
    </source>
</evidence>
<accession>A0A2V0RBB4</accession>
<feature type="compositionally biased region" description="Basic residues" evidence="1">
    <location>
        <begin position="94"/>
        <end position="107"/>
    </location>
</feature>
<feature type="compositionally biased region" description="Pro residues" evidence="1">
    <location>
        <begin position="24"/>
        <end position="35"/>
    </location>
</feature>
<name>A0A2V0RBB4_9ZZZZ</name>
<dbReference type="AlphaFoldDB" id="A0A2V0RBB4"/>